<proteinExistence type="predicted"/>
<dbReference type="OrthoDB" id="2414858at2759"/>
<name>A0A397SYK6_9GLOM</name>
<keyword evidence="2" id="KW-1185">Reference proteome</keyword>
<organism evidence="1 2">
    <name type="scientific">Glomus cerebriforme</name>
    <dbReference type="NCBI Taxonomy" id="658196"/>
    <lineage>
        <taxon>Eukaryota</taxon>
        <taxon>Fungi</taxon>
        <taxon>Fungi incertae sedis</taxon>
        <taxon>Mucoromycota</taxon>
        <taxon>Glomeromycotina</taxon>
        <taxon>Glomeromycetes</taxon>
        <taxon>Glomerales</taxon>
        <taxon>Glomeraceae</taxon>
        <taxon>Glomus</taxon>
    </lineage>
</organism>
<dbReference type="Proteomes" id="UP000265703">
    <property type="component" value="Unassembled WGS sequence"/>
</dbReference>
<dbReference type="EMBL" id="QKYT01000234">
    <property type="protein sequence ID" value="RIA89065.1"/>
    <property type="molecule type" value="Genomic_DNA"/>
</dbReference>
<gene>
    <name evidence="1" type="ORF">C1645_825358</name>
</gene>
<dbReference type="AlphaFoldDB" id="A0A397SYK6"/>
<accession>A0A397SYK6</accession>
<sequence>MSEHEYEISSPPPSLFLSDDDEININEFELEKLSLENFNKILDNYKIIDHLENVEFTSCVVIDFVKGKIQRCEETTKLRQLRNLFGTWQVDRKINCQDWEWAFDNIKQRQCISTLYFKNLKGHIHHCPGKGKRVMTCITENRVWI</sequence>
<evidence type="ECO:0000313" key="2">
    <source>
        <dbReference type="Proteomes" id="UP000265703"/>
    </source>
</evidence>
<protein>
    <submittedName>
        <fullName evidence="1">Uncharacterized protein</fullName>
    </submittedName>
</protein>
<evidence type="ECO:0000313" key="1">
    <source>
        <dbReference type="EMBL" id="RIA89065.1"/>
    </source>
</evidence>
<reference evidence="1 2" key="1">
    <citation type="submission" date="2018-06" db="EMBL/GenBank/DDBJ databases">
        <title>Comparative genomics reveals the genomic features of Rhizophagus irregularis, R. cerebriforme, R. diaphanum and Gigaspora rosea, and their symbiotic lifestyle signature.</title>
        <authorList>
            <person name="Morin E."/>
            <person name="San Clemente H."/>
            <person name="Chen E.C.H."/>
            <person name="De La Providencia I."/>
            <person name="Hainaut M."/>
            <person name="Kuo A."/>
            <person name="Kohler A."/>
            <person name="Murat C."/>
            <person name="Tang N."/>
            <person name="Roy S."/>
            <person name="Loubradou J."/>
            <person name="Henrissat B."/>
            <person name="Grigoriev I.V."/>
            <person name="Corradi N."/>
            <person name="Roux C."/>
            <person name="Martin F.M."/>
        </authorList>
    </citation>
    <scope>NUCLEOTIDE SEQUENCE [LARGE SCALE GENOMIC DNA]</scope>
    <source>
        <strain evidence="1 2">DAOM 227022</strain>
    </source>
</reference>
<comment type="caution">
    <text evidence="1">The sequence shown here is derived from an EMBL/GenBank/DDBJ whole genome shotgun (WGS) entry which is preliminary data.</text>
</comment>